<reference evidence="1" key="1">
    <citation type="submission" date="2021-03" db="EMBL/GenBank/DDBJ databases">
        <title>Draft genome sequence of rust myrtle Austropuccinia psidii MF-1, a brazilian biotype.</title>
        <authorList>
            <person name="Quecine M.C."/>
            <person name="Pachon D.M.R."/>
            <person name="Bonatelli M.L."/>
            <person name="Correr F.H."/>
            <person name="Franceschini L.M."/>
            <person name="Leite T.F."/>
            <person name="Margarido G.R.A."/>
            <person name="Almeida C.A."/>
            <person name="Ferrarezi J.A."/>
            <person name="Labate C.A."/>
        </authorList>
    </citation>
    <scope>NUCLEOTIDE SEQUENCE</scope>
    <source>
        <strain evidence="1">MF-1</strain>
    </source>
</reference>
<evidence type="ECO:0000313" key="1">
    <source>
        <dbReference type="EMBL" id="MBW0550055.1"/>
    </source>
</evidence>
<name>A0A9Q3P6B6_9BASI</name>
<keyword evidence="2" id="KW-1185">Reference proteome</keyword>
<dbReference type="EMBL" id="AVOT02055528">
    <property type="protein sequence ID" value="MBW0550055.1"/>
    <property type="molecule type" value="Genomic_DNA"/>
</dbReference>
<dbReference type="AlphaFoldDB" id="A0A9Q3P6B6"/>
<dbReference type="Proteomes" id="UP000765509">
    <property type="component" value="Unassembled WGS sequence"/>
</dbReference>
<comment type="caution">
    <text evidence="1">The sequence shown here is derived from an EMBL/GenBank/DDBJ whole genome shotgun (WGS) entry which is preliminary data.</text>
</comment>
<gene>
    <name evidence="1" type="ORF">O181_089770</name>
</gene>
<protein>
    <submittedName>
        <fullName evidence="1">Uncharacterized protein</fullName>
    </submittedName>
</protein>
<sequence>MGVSAIQPGTRLGPIGHTISFMANWAPLVFYGLLDIAPAPGLSWPQAISCHHGPSWPISISPTPRPLSLFLGLGVSLCLLGGSGPPMASTACGPWANQPPFVLIQ</sequence>
<evidence type="ECO:0000313" key="2">
    <source>
        <dbReference type="Proteomes" id="UP000765509"/>
    </source>
</evidence>
<proteinExistence type="predicted"/>
<accession>A0A9Q3P6B6</accession>
<organism evidence="1 2">
    <name type="scientific">Austropuccinia psidii MF-1</name>
    <dbReference type="NCBI Taxonomy" id="1389203"/>
    <lineage>
        <taxon>Eukaryota</taxon>
        <taxon>Fungi</taxon>
        <taxon>Dikarya</taxon>
        <taxon>Basidiomycota</taxon>
        <taxon>Pucciniomycotina</taxon>
        <taxon>Pucciniomycetes</taxon>
        <taxon>Pucciniales</taxon>
        <taxon>Sphaerophragmiaceae</taxon>
        <taxon>Austropuccinia</taxon>
    </lineage>
</organism>